<reference evidence="1" key="1">
    <citation type="submission" date="2014-09" db="EMBL/GenBank/DDBJ databases">
        <authorList>
            <person name="Magalhaes I.L.F."/>
            <person name="Oliveira U."/>
            <person name="Santos F.R."/>
            <person name="Vidigal T.H.D.A."/>
            <person name="Brescovit A.D."/>
            <person name="Santos A.J."/>
        </authorList>
    </citation>
    <scope>NUCLEOTIDE SEQUENCE</scope>
    <source>
        <tissue evidence="1">Shoot tissue taken approximately 20 cm above the soil surface</tissue>
    </source>
</reference>
<name>A0A0A8Z439_ARUDO</name>
<accession>A0A0A8Z439</accession>
<organism evidence="1">
    <name type="scientific">Arundo donax</name>
    <name type="common">Giant reed</name>
    <name type="synonym">Donax arundinaceus</name>
    <dbReference type="NCBI Taxonomy" id="35708"/>
    <lineage>
        <taxon>Eukaryota</taxon>
        <taxon>Viridiplantae</taxon>
        <taxon>Streptophyta</taxon>
        <taxon>Embryophyta</taxon>
        <taxon>Tracheophyta</taxon>
        <taxon>Spermatophyta</taxon>
        <taxon>Magnoliopsida</taxon>
        <taxon>Liliopsida</taxon>
        <taxon>Poales</taxon>
        <taxon>Poaceae</taxon>
        <taxon>PACMAD clade</taxon>
        <taxon>Arundinoideae</taxon>
        <taxon>Arundineae</taxon>
        <taxon>Arundo</taxon>
    </lineage>
</organism>
<dbReference type="EMBL" id="GBRH01265417">
    <property type="protein sequence ID" value="JAD32478.1"/>
    <property type="molecule type" value="Transcribed_RNA"/>
</dbReference>
<dbReference type="AlphaFoldDB" id="A0A0A8Z439"/>
<reference evidence="1" key="2">
    <citation type="journal article" date="2015" name="Data Brief">
        <title>Shoot transcriptome of the giant reed, Arundo donax.</title>
        <authorList>
            <person name="Barrero R.A."/>
            <person name="Guerrero F.D."/>
            <person name="Moolhuijzen P."/>
            <person name="Goolsby J.A."/>
            <person name="Tidwell J."/>
            <person name="Bellgard S.E."/>
            <person name="Bellgard M.I."/>
        </authorList>
    </citation>
    <scope>NUCLEOTIDE SEQUENCE</scope>
    <source>
        <tissue evidence="1">Shoot tissue taken approximately 20 cm above the soil surface</tissue>
    </source>
</reference>
<protein>
    <submittedName>
        <fullName evidence="1">Uncharacterized protein</fullName>
    </submittedName>
</protein>
<evidence type="ECO:0000313" key="1">
    <source>
        <dbReference type="EMBL" id="JAD32478.1"/>
    </source>
</evidence>
<proteinExistence type="predicted"/>
<sequence>MSRSLAHKPYFIQIFTSANIRCAQYCCHLIWYQTNLP</sequence>